<dbReference type="HAMAP" id="MF_01430">
    <property type="entry name" value="OM_assembly_BamA"/>
    <property type="match status" value="1"/>
</dbReference>
<dbReference type="InterPro" id="IPR023707">
    <property type="entry name" value="OM_assembly_BamA"/>
</dbReference>
<feature type="domain" description="POTRA" evidence="10">
    <location>
        <begin position="33"/>
        <end position="100"/>
    </location>
</feature>
<dbReference type="InterPro" id="IPR039910">
    <property type="entry name" value="D15-like"/>
</dbReference>
<proteinExistence type="inferred from homology"/>
<dbReference type="PROSITE" id="PS51779">
    <property type="entry name" value="POTRA"/>
    <property type="match status" value="4"/>
</dbReference>
<feature type="domain" description="POTRA" evidence="10">
    <location>
        <begin position="181"/>
        <end position="269"/>
    </location>
</feature>
<dbReference type="PANTHER" id="PTHR12815:SF23">
    <property type="entry name" value="OUTER MEMBRANE PROTEIN ASSEMBLY FACTOR BAMA"/>
    <property type="match status" value="1"/>
</dbReference>
<reference evidence="11 12" key="1">
    <citation type="submission" date="2019-08" db="EMBL/GenBank/DDBJ databases">
        <title>Hyperibacter terrae gen. nov., sp. nov. and Hyperibacter viscosus sp. nov., two new members in the family Rhodospirillaceae isolated from the rhizosphere of Hypericum perforatum.</title>
        <authorList>
            <person name="Noviana Z."/>
        </authorList>
    </citation>
    <scope>NUCLEOTIDE SEQUENCE [LARGE SCALE GENOMIC DNA]</scope>
    <source>
        <strain evidence="11 12">R5959</strain>
    </source>
</reference>
<feature type="signal peptide" evidence="8">
    <location>
        <begin position="1"/>
        <end position="26"/>
    </location>
</feature>
<evidence type="ECO:0000313" key="12">
    <source>
        <dbReference type="Proteomes" id="UP000325797"/>
    </source>
</evidence>
<accession>A0A5J6MYV6</accession>
<evidence type="ECO:0000256" key="8">
    <source>
        <dbReference type="HAMAP-Rule" id="MF_01430"/>
    </source>
</evidence>
<comment type="subunit">
    <text evidence="8">Part of the Bam complex.</text>
</comment>
<dbReference type="Proteomes" id="UP000325797">
    <property type="component" value="Chromosome"/>
</dbReference>
<dbReference type="RefSeq" id="WP_225309214.1">
    <property type="nucleotide sequence ID" value="NZ_CP042582.1"/>
</dbReference>
<protein>
    <recommendedName>
        <fullName evidence="8 9">Outer membrane protein assembly factor BamA</fullName>
    </recommendedName>
</protein>
<keyword evidence="5 8" id="KW-0677">Repeat</keyword>
<dbReference type="InterPro" id="IPR010827">
    <property type="entry name" value="BamA/TamA_POTRA"/>
</dbReference>
<evidence type="ECO:0000256" key="9">
    <source>
        <dbReference type="NCBIfam" id="TIGR03303"/>
    </source>
</evidence>
<feature type="domain" description="POTRA" evidence="10">
    <location>
        <begin position="101"/>
        <end position="178"/>
    </location>
</feature>
<comment type="similarity">
    <text evidence="8">Belongs to the BamA family.</text>
</comment>
<evidence type="ECO:0000256" key="6">
    <source>
        <dbReference type="ARBA" id="ARBA00023136"/>
    </source>
</evidence>
<dbReference type="GO" id="GO:0043165">
    <property type="term" value="P:Gram-negative-bacterium-type cell outer membrane assembly"/>
    <property type="evidence" value="ECO:0007669"/>
    <property type="project" value="UniProtKB-UniRule"/>
</dbReference>
<dbReference type="GO" id="GO:0051205">
    <property type="term" value="P:protein insertion into membrane"/>
    <property type="evidence" value="ECO:0007669"/>
    <property type="project" value="UniProtKB-UniRule"/>
</dbReference>
<evidence type="ECO:0000313" key="11">
    <source>
        <dbReference type="EMBL" id="QEX22334.1"/>
    </source>
</evidence>
<evidence type="ECO:0000256" key="2">
    <source>
        <dbReference type="ARBA" id="ARBA00022452"/>
    </source>
</evidence>
<evidence type="ECO:0000256" key="5">
    <source>
        <dbReference type="ARBA" id="ARBA00022737"/>
    </source>
</evidence>
<dbReference type="KEGG" id="hadh:FRZ61_22640"/>
<feature type="domain" description="POTRA" evidence="10">
    <location>
        <begin position="357"/>
        <end position="430"/>
    </location>
</feature>
<dbReference type="Gene3D" id="2.40.160.50">
    <property type="entry name" value="membrane protein fhac: a member of the omp85/tpsb transporter family"/>
    <property type="match status" value="1"/>
</dbReference>
<evidence type="ECO:0000259" key="10">
    <source>
        <dbReference type="PROSITE" id="PS51779"/>
    </source>
</evidence>
<keyword evidence="6 8" id="KW-0472">Membrane</keyword>
<dbReference type="EMBL" id="CP042582">
    <property type="protein sequence ID" value="QEX22334.1"/>
    <property type="molecule type" value="Genomic_DNA"/>
</dbReference>
<keyword evidence="7 8" id="KW-0998">Cell outer membrane</keyword>
<dbReference type="AlphaFoldDB" id="A0A5J6MYV6"/>
<dbReference type="Pfam" id="PF01103">
    <property type="entry name" value="Omp85"/>
    <property type="match status" value="1"/>
</dbReference>
<dbReference type="PIRSF" id="PIRSF006076">
    <property type="entry name" value="OM_assembly_OMP85"/>
    <property type="match status" value="1"/>
</dbReference>
<dbReference type="NCBIfam" id="TIGR03303">
    <property type="entry name" value="OM_YaeT"/>
    <property type="match status" value="1"/>
</dbReference>
<keyword evidence="3 8" id="KW-0812">Transmembrane</keyword>
<dbReference type="InterPro" id="IPR034746">
    <property type="entry name" value="POTRA"/>
</dbReference>
<evidence type="ECO:0000256" key="7">
    <source>
        <dbReference type="ARBA" id="ARBA00023237"/>
    </source>
</evidence>
<sequence precursor="true">MRVWCKVFLLALGLFLTGGLLQAVHAQDFFTGEPISDIRVEGNQRIESETVRSYMQISPGDPFEPVRVDRALKALFATGLFADVTFQRDGRTLVVVVKENPIINELAFEGNDRIDDKQLQSEVQLRPRTVYTQTRVQEDTKRILELYRRSGRYAATVEPKVIPLDQNRVNLVFEINEGSLTTVERIDFVGNKAFSDSTLRDQILTKETAFYRFLTNSDIYDPDRLAADQDALTKYYTSNGYADFEVVSAVAELSSDLKSFFITFTVDEGDLYNFGKINVDSRLKDLDPETLQQYLETSEGDTYDSSAVQKSIDQMTTAIGTLGYAFVKIEPRLERATDDKGNKIINLTYVVEEGPRVFVNRIDITGNVRTLDKVIRREFRISEGDAFNSTKLTRTRQRIQNLGFFSKVDISAKPADEPDKIDLAVNVEEQSTGELTFGIGYSTGDGPLGQINLRERNLLGLGQDLRLDFTISGRNSQVNLSYTDPYFMDEPIAAGVDAFRTETDRSESSFQQSRLGGGLRAAYDIQEYLRQTWRYRFTRNDIYDVDNDASLAIKQQKGVSYSSLVGQDLIYDRRDNRFDPRTGYYLQLSTDFSGLGGDVYYAAGEVYGGYYYTFLGDITASAEGQVGYIQGVFGDDVRIIDSFSLGGNTFRGFKIGGLGPRDRATGDFLGGNMYYVGSIQLAFPLGLPEEYQIRGRVFSDFGSLWNSDLSTPTSVDENVLRVSIGSGITWKSPFGPIAVDLAYPIVKQDYDKEEYFRFSVGTRF</sequence>
<comment type="function">
    <text evidence="8">Part of the outer membrane protein assembly complex, which is involved in assembly and insertion of beta-barrel proteins into the outer membrane.</text>
</comment>
<keyword evidence="2 8" id="KW-1134">Transmembrane beta strand</keyword>
<gene>
    <name evidence="8 11" type="primary">bamA</name>
    <name evidence="11" type="ORF">FRZ61_22640</name>
</gene>
<evidence type="ECO:0000256" key="4">
    <source>
        <dbReference type="ARBA" id="ARBA00022729"/>
    </source>
</evidence>
<dbReference type="Gene3D" id="3.10.20.310">
    <property type="entry name" value="membrane protein fhac"/>
    <property type="match status" value="5"/>
</dbReference>
<evidence type="ECO:0000256" key="3">
    <source>
        <dbReference type="ARBA" id="ARBA00022692"/>
    </source>
</evidence>
<dbReference type="InterPro" id="IPR000184">
    <property type="entry name" value="Bac_surfAg_D15"/>
</dbReference>
<comment type="subcellular location">
    <subcellularLocation>
        <location evidence="8">Cell outer membrane</location>
    </subcellularLocation>
    <subcellularLocation>
        <location evidence="1">Membrane</location>
    </subcellularLocation>
</comment>
<dbReference type="GO" id="GO:0009279">
    <property type="term" value="C:cell outer membrane"/>
    <property type="evidence" value="ECO:0007669"/>
    <property type="project" value="UniProtKB-SubCell"/>
</dbReference>
<organism evidence="11 12">
    <name type="scientific">Hypericibacter adhaerens</name>
    <dbReference type="NCBI Taxonomy" id="2602016"/>
    <lineage>
        <taxon>Bacteria</taxon>
        <taxon>Pseudomonadati</taxon>
        <taxon>Pseudomonadota</taxon>
        <taxon>Alphaproteobacteria</taxon>
        <taxon>Rhodospirillales</taxon>
        <taxon>Dongiaceae</taxon>
        <taxon>Hypericibacter</taxon>
    </lineage>
</organism>
<keyword evidence="12" id="KW-1185">Reference proteome</keyword>
<keyword evidence="4 8" id="KW-0732">Signal</keyword>
<dbReference type="PANTHER" id="PTHR12815">
    <property type="entry name" value="SORTING AND ASSEMBLY MACHINERY SAMM50 PROTEIN FAMILY MEMBER"/>
    <property type="match status" value="1"/>
</dbReference>
<dbReference type="Pfam" id="PF07244">
    <property type="entry name" value="POTRA"/>
    <property type="match status" value="5"/>
</dbReference>
<name>A0A5J6MYV6_9PROT</name>
<feature type="chain" id="PRO_5023980048" description="Outer membrane protein assembly factor BamA" evidence="8">
    <location>
        <begin position="27"/>
        <end position="764"/>
    </location>
</feature>
<evidence type="ECO:0000256" key="1">
    <source>
        <dbReference type="ARBA" id="ARBA00004370"/>
    </source>
</evidence>